<organism evidence="5 6">
    <name type="scientific">Meiothermus granaticius NBRC 107808</name>
    <dbReference type="NCBI Taxonomy" id="1227551"/>
    <lineage>
        <taxon>Bacteria</taxon>
        <taxon>Thermotogati</taxon>
        <taxon>Deinococcota</taxon>
        <taxon>Deinococci</taxon>
        <taxon>Thermales</taxon>
        <taxon>Thermaceae</taxon>
        <taxon>Meiothermus</taxon>
    </lineage>
</organism>
<evidence type="ECO:0000259" key="4">
    <source>
        <dbReference type="Pfam" id="PF00933"/>
    </source>
</evidence>
<name>A0A399F9E3_9DEIN</name>
<dbReference type="PANTHER" id="PTHR30480:SF16">
    <property type="entry name" value="GLYCOSIDE HYDROLASE FAMILY 3 DOMAIN PROTEIN"/>
    <property type="match status" value="1"/>
</dbReference>
<dbReference type="PROSITE" id="PS00775">
    <property type="entry name" value="GLYCOSYL_HYDROL_F3"/>
    <property type="match status" value="1"/>
</dbReference>
<dbReference type="GO" id="GO:0009254">
    <property type="term" value="P:peptidoglycan turnover"/>
    <property type="evidence" value="ECO:0007669"/>
    <property type="project" value="TreeGrafter"/>
</dbReference>
<dbReference type="Proteomes" id="UP000266178">
    <property type="component" value="Unassembled WGS sequence"/>
</dbReference>
<dbReference type="InterPro" id="IPR001764">
    <property type="entry name" value="Glyco_hydro_3_N"/>
</dbReference>
<keyword evidence="2 5" id="KW-0378">Hydrolase</keyword>
<dbReference type="PRINTS" id="PR00133">
    <property type="entry name" value="GLHYDRLASE3"/>
</dbReference>
<dbReference type="Gene3D" id="3.20.20.300">
    <property type="entry name" value="Glycoside hydrolase, family 3, N-terminal domain"/>
    <property type="match status" value="1"/>
</dbReference>
<evidence type="ECO:0000256" key="2">
    <source>
        <dbReference type="ARBA" id="ARBA00022801"/>
    </source>
</evidence>
<dbReference type="AlphaFoldDB" id="A0A399F9E3"/>
<reference evidence="5 6" key="1">
    <citation type="submission" date="2018-08" db="EMBL/GenBank/DDBJ databases">
        <title>Meiothermus granaticius genome AF-68 sequencing project.</title>
        <authorList>
            <person name="Da Costa M.S."/>
            <person name="Albuquerque L."/>
            <person name="Raposo P."/>
            <person name="Froufe H.J.C."/>
            <person name="Barroso C.S."/>
            <person name="Egas C."/>
        </authorList>
    </citation>
    <scope>NUCLEOTIDE SEQUENCE [LARGE SCALE GENOMIC DNA]</scope>
    <source>
        <strain evidence="5 6">AF-68</strain>
    </source>
</reference>
<dbReference type="InterPro" id="IPR017853">
    <property type="entry name" value="GH"/>
</dbReference>
<protein>
    <submittedName>
        <fullName evidence="5">Beta-hexosaminidase</fullName>
        <ecNumber evidence="5">3.2.1.52</ecNumber>
    </submittedName>
</protein>
<dbReference type="InterPro" id="IPR036962">
    <property type="entry name" value="Glyco_hydro_3_N_sf"/>
</dbReference>
<dbReference type="GO" id="GO:0005975">
    <property type="term" value="P:carbohydrate metabolic process"/>
    <property type="evidence" value="ECO:0007669"/>
    <property type="project" value="InterPro"/>
</dbReference>
<evidence type="ECO:0000256" key="3">
    <source>
        <dbReference type="ARBA" id="ARBA00023295"/>
    </source>
</evidence>
<dbReference type="InterPro" id="IPR050226">
    <property type="entry name" value="NagZ_Beta-hexosaminidase"/>
</dbReference>
<dbReference type="Pfam" id="PF00933">
    <property type="entry name" value="Glyco_hydro_3"/>
    <property type="match status" value="1"/>
</dbReference>
<dbReference type="PANTHER" id="PTHR30480">
    <property type="entry name" value="BETA-HEXOSAMINIDASE-RELATED"/>
    <property type="match status" value="1"/>
</dbReference>
<dbReference type="EMBL" id="QWLB01000007">
    <property type="protein sequence ID" value="RIH93277.1"/>
    <property type="molecule type" value="Genomic_DNA"/>
</dbReference>
<dbReference type="RefSeq" id="WP_119356241.1">
    <property type="nucleotide sequence ID" value="NZ_BJXM01000002.1"/>
</dbReference>
<comment type="caution">
    <text evidence="5">The sequence shown here is derived from an EMBL/GenBank/DDBJ whole genome shotgun (WGS) entry which is preliminary data.</text>
</comment>
<comment type="similarity">
    <text evidence="1">Belongs to the glycosyl hydrolase 3 family.</text>
</comment>
<proteinExistence type="inferred from homology"/>
<dbReference type="InterPro" id="IPR019800">
    <property type="entry name" value="Glyco_hydro_3_AS"/>
</dbReference>
<evidence type="ECO:0000313" key="5">
    <source>
        <dbReference type="EMBL" id="RIH93277.1"/>
    </source>
</evidence>
<accession>A0A399F9E3</accession>
<dbReference type="EC" id="3.2.1.52" evidence="5"/>
<keyword evidence="3 5" id="KW-0326">Glycosidase</keyword>
<gene>
    <name evidence="5" type="primary">nagZ_1</name>
    <name evidence="5" type="ORF">Mgrana_00720</name>
</gene>
<feature type="domain" description="Glycoside hydrolase family 3 N-terminal" evidence="4">
    <location>
        <begin position="22"/>
        <end position="319"/>
    </location>
</feature>
<evidence type="ECO:0000313" key="6">
    <source>
        <dbReference type="Proteomes" id="UP000266178"/>
    </source>
</evidence>
<keyword evidence="6" id="KW-1185">Reference proteome</keyword>
<sequence>MDAALAGKLIGIDLPGPSLDDLTRGYLERYRFGGVCLFRKNVRNREQVARLVEEIREVLGPQAWIAMDQEGGAVLRTSDLPEAPSAMALGAVGDLELAQAIGAAVGRGLISLGVNWNYAPSLDVNTNPDNPVIGERSFGGDAEQVAALGLAWANGLQSAGVIPTAKHFPGHGDTHLDSHLALPRVDKPLEALEQLELLPFRRAVEAQIPALMTAHILYPALDPQHPATLSKAILTDLLRQEWGYPGVIVTDSMAMKAIADHYPAGHAAVRAVNAGADVVLALGSWPNKLQQAEAIRAAVESGQISPARLEQSLERLERLAQRFPGQAKPYPADLERQDRGLMHRAAQRSITAYGRVTLPQTDAAVLLVAPRSTSGENVYEAGPDAQTLGRALSARFPQLSVLSYPQERPLSILEELQTRAAGADFLLFGSPTRGPLSEEELQLGQRLFGLGKPALHLAVWNPYHVRALGQPALLSYGFHPPALEALAQALAGAPAPGRLPVGF</sequence>
<dbReference type="GO" id="GO:0004563">
    <property type="term" value="F:beta-N-acetylhexosaminidase activity"/>
    <property type="evidence" value="ECO:0007669"/>
    <property type="project" value="UniProtKB-EC"/>
</dbReference>
<dbReference type="OrthoDB" id="9805821at2"/>
<dbReference type="SUPFAM" id="SSF51445">
    <property type="entry name" value="(Trans)glycosidases"/>
    <property type="match status" value="1"/>
</dbReference>
<dbReference type="NCBIfam" id="NF003740">
    <property type="entry name" value="PRK05337.1"/>
    <property type="match status" value="1"/>
</dbReference>
<evidence type="ECO:0000256" key="1">
    <source>
        <dbReference type="ARBA" id="ARBA00005336"/>
    </source>
</evidence>